<evidence type="ECO:0000313" key="3">
    <source>
        <dbReference type="EMBL" id="KAK0527947.1"/>
    </source>
</evidence>
<keyword evidence="2" id="KW-0812">Transmembrane</keyword>
<keyword evidence="2" id="KW-0472">Membrane</keyword>
<feature type="transmembrane region" description="Helical" evidence="2">
    <location>
        <begin position="57"/>
        <end position="77"/>
    </location>
</feature>
<feature type="transmembrane region" description="Helical" evidence="2">
    <location>
        <begin position="402"/>
        <end position="420"/>
    </location>
</feature>
<keyword evidence="4" id="KW-1185">Reference proteome</keyword>
<feature type="compositionally biased region" description="Low complexity" evidence="1">
    <location>
        <begin position="294"/>
        <end position="307"/>
    </location>
</feature>
<organism evidence="3 4">
    <name type="scientific">Tilletia horrida</name>
    <dbReference type="NCBI Taxonomy" id="155126"/>
    <lineage>
        <taxon>Eukaryota</taxon>
        <taxon>Fungi</taxon>
        <taxon>Dikarya</taxon>
        <taxon>Basidiomycota</taxon>
        <taxon>Ustilaginomycotina</taxon>
        <taxon>Exobasidiomycetes</taxon>
        <taxon>Tilletiales</taxon>
        <taxon>Tilletiaceae</taxon>
        <taxon>Tilletia</taxon>
    </lineage>
</organism>
<dbReference type="AlphaFoldDB" id="A0AAN6G951"/>
<keyword evidence="2" id="KW-1133">Transmembrane helix</keyword>
<feature type="transmembrane region" description="Helical" evidence="2">
    <location>
        <begin position="426"/>
        <end position="445"/>
    </location>
</feature>
<name>A0AAN6G951_9BASI</name>
<sequence length="510" mass="56635">MDIYAKYHLPPPPPPTIFSRDHGPSRARMPNFTSVEEVSAFIANSIVWRHSKQSDTFLIFCIVYVATIEVMLSLFVLRKIYQRAWWLFRISPRGHKMYIVPNVHTSWALFIGIYGWVLTGSFIASHIKYVRNQPVPYNGLWITLLWAGIPFAAWYQTYGIIAARVEQTFSSDKDVLSSLPAWLVNIVAICLPGVPGLVAAIPGIFSNVHFERARHGWYDWHAKYDGMTELNRDLLVDAQNIFHDSIRGCYYISAMMLIWAATVIILGAAYACTACALIKRLRSSVRHHGKPPKAHSAATPLSPASSSKMQSGTDIRSATADVIYDAQQLTAIKWAVPGATFEPASPRAALRKQTIREVIDEQIHSQLFSRSQVQNDRAMSYFPSVRPSQTIHSVKTSTAKKVLLYFEIQAVASLLAIGHVVPACVLMGAIGFLVTTLYMSTHFAPASERNEAEKVEITCYIMVCVISVVAGTGSSISMTHASFEASFSSLLSSHRSDRKSSSPSWSEDAA</sequence>
<evidence type="ECO:0000256" key="1">
    <source>
        <dbReference type="SAM" id="MobiDB-lite"/>
    </source>
</evidence>
<feature type="transmembrane region" description="Helical" evidence="2">
    <location>
        <begin position="250"/>
        <end position="278"/>
    </location>
</feature>
<protein>
    <submittedName>
        <fullName evidence="3">Uncharacterized protein</fullName>
    </submittedName>
</protein>
<feature type="transmembrane region" description="Helical" evidence="2">
    <location>
        <begin position="139"/>
        <end position="161"/>
    </location>
</feature>
<comment type="caution">
    <text evidence="3">The sequence shown here is derived from an EMBL/GenBank/DDBJ whole genome shotgun (WGS) entry which is preliminary data.</text>
</comment>
<feature type="transmembrane region" description="Helical" evidence="2">
    <location>
        <begin position="98"/>
        <end position="119"/>
    </location>
</feature>
<proteinExistence type="predicted"/>
<reference evidence="3" key="1">
    <citation type="journal article" date="2023" name="PhytoFront">
        <title>Draft Genome Resources of Seven Strains of Tilletia horrida, Causal Agent of Kernel Smut of Rice.</title>
        <authorList>
            <person name="Khanal S."/>
            <person name="Antony Babu S."/>
            <person name="Zhou X.G."/>
        </authorList>
    </citation>
    <scope>NUCLEOTIDE SEQUENCE</scope>
    <source>
        <strain evidence="3">TX3</strain>
    </source>
</reference>
<evidence type="ECO:0000313" key="4">
    <source>
        <dbReference type="Proteomes" id="UP001176521"/>
    </source>
</evidence>
<dbReference type="Proteomes" id="UP001176521">
    <property type="component" value="Unassembled WGS sequence"/>
</dbReference>
<dbReference type="EMBL" id="JAPDMQ010000291">
    <property type="protein sequence ID" value="KAK0527947.1"/>
    <property type="molecule type" value="Genomic_DNA"/>
</dbReference>
<feature type="region of interest" description="Disordered" evidence="1">
    <location>
        <begin position="288"/>
        <end position="311"/>
    </location>
</feature>
<feature type="transmembrane region" description="Helical" evidence="2">
    <location>
        <begin position="182"/>
        <end position="205"/>
    </location>
</feature>
<accession>A0AAN6G951</accession>
<evidence type="ECO:0000256" key="2">
    <source>
        <dbReference type="SAM" id="Phobius"/>
    </source>
</evidence>
<gene>
    <name evidence="3" type="ORF">OC842_004702</name>
</gene>
<feature type="transmembrane region" description="Helical" evidence="2">
    <location>
        <begin position="457"/>
        <end position="483"/>
    </location>
</feature>